<evidence type="ECO:0000313" key="13">
    <source>
        <dbReference type="EMBL" id="RFF32865.1"/>
    </source>
</evidence>
<dbReference type="InterPro" id="IPR001412">
    <property type="entry name" value="aa-tRNA-synth_I_CS"/>
</dbReference>
<evidence type="ECO:0000256" key="10">
    <source>
        <dbReference type="HAMAP-Rule" id="MF_00022"/>
    </source>
</evidence>
<dbReference type="GO" id="GO:0000049">
    <property type="term" value="F:tRNA binding"/>
    <property type="evidence" value="ECO:0007669"/>
    <property type="project" value="InterPro"/>
</dbReference>
<dbReference type="PANTHER" id="PTHR43311:SF2">
    <property type="entry name" value="GLUTAMATE--TRNA LIGASE, MITOCHONDRIAL-RELATED"/>
    <property type="match status" value="1"/>
</dbReference>
<comment type="similarity">
    <text evidence="2 10">Belongs to the class-I aminoacyl-tRNA synthetase family. Glutamate--tRNA ligase type 1 subfamily.</text>
</comment>
<dbReference type="EMBL" id="QUZK01000003">
    <property type="protein sequence ID" value="RFF32865.1"/>
    <property type="molecule type" value="Genomic_DNA"/>
</dbReference>
<reference evidence="13 14" key="1">
    <citation type="submission" date="2018-08" db="EMBL/GenBank/DDBJ databases">
        <title>Wenzhouxiangella salilacus sp. nov., a novel bacterium isolated from a saline lake in Xinjiang Province, China.</title>
        <authorList>
            <person name="Han S."/>
        </authorList>
    </citation>
    <scope>NUCLEOTIDE SEQUENCE [LARGE SCALE GENOMIC DNA]</scope>
    <source>
        <strain evidence="13 14">XDB06</strain>
    </source>
</reference>
<comment type="function">
    <text evidence="10">Catalyzes the attachment of glutamate to tRNA(Glu) in a two-step reaction: glutamate is first activated by ATP to form Glu-AMP and then transferred to the acceptor end of tRNA(Glu).</text>
</comment>
<keyword evidence="5 10" id="KW-0436">Ligase</keyword>
<gene>
    <name evidence="10" type="primary">gltX</name>
    <name evidence="13" type="ORF">DZC52_00590</name>
</gene>
<evidence type="ECO:0000256" key="2">
    <source>
        <dbReference type="ARBA" id="ARBA00007894"/>
    </source>
</evidence>
<feature type="short sequence motif" description="'KMSKS' region" evidence="10">
    <location>
        <begin position="241"/>
        <end position="245"/>
    </location>
</feature>
<dbReference type="InterPro" id="IPR000924">
    <property type="entry name" value="Glu/Gln-tRNA-synth"/>
</dbReference>
<keyword evidence="14" id="KW-1185">Reference proteome</keyword>
<dbReference type="FunFam" id="3.40.50.620:FF:000007">
    <property type="entry name" value="Glutamate--tRNA ligase"/>
    <property type="match status" value="1"/>
</dbReference>
<evidence type="ECO:0000256" key="6">
    <source>
        <dbReference type="ARBA" id="ARBA00022741"/>
    </source>
</evidence>
<dbReference type="OrthoDB" id="9807503at2"/>
<evidence type="ECO:0000256" key="8">
    <source>
        <dbReference type="ARBA" id="ARBA00022917"/>
    </source>
</evidence>
<evidence type="ECO:0000259" key="11">
    <source>
        <dbReference type="Pfam" id="PF00749"/>
    </source>
</evidence>
<keyword evidence="9 10" id="KW-0030">Aminoacyl-tRNA synthetase</keyword>
<dbReference type="PANTHER" id="PTHR43311">
    <property type="entry name" value="GLUTAMATE--TRNA LIGASE"/>
    <property type="match status" value="1"/>
</dbReference>
<dbReference type="CDD" id="cd00808">
    <property type="entry name" value="GluRS_core"/>
    <property type="match status" value="1"/>
</dbReference>
<dbReference type="InterPro" id="IPR020751">
    <property type="entry name" value="aa-tRNA-synth_I_codon-bd_sub2"/>
</dbReference>
<evidence type="ECO:0000256" key="3">
    <source>
        <dbReference type="ARBA" id="ARBA00011245"/>
    </source>
</evidence>
<dbReference type="NCBIfam" id="TIGR00464">
    <property type="entry name" value="gltX_bact"/>
    <property type="match status" value="1"/>
</dbReference>
<keyword evidence="4 10" id="KW-0963">Cytoplasm</keyword>
<evidence type="ECO:0000256" key="9">
    <source>
        <dbReference type="ARBA" id="ARBA00023146"/>
    </source>
</evidence>
<name>A0A3E1KCW8_9GAMM</name>
<keyword evidence="7 10" id="KW-0067">ATP-binding</keyword>
<comment type="caution">
    <text evidence="13">The sequence shown here is derived from an EMBL/GenBank/DDBJ whole genome shotgun (WGS) entry which is preliminary data.</text>
</comment>
<dbReference type="GO" id="GO:0006424">
    <property type="term" value="P:glutamyl-tRNA aminoacylation"/>
    <property type="evidence" value="ECO:0007669"/>
    <property type="project" value="UniProtKB-UniRule"/>
</dbReference>
<dbReference type="Proteomes" id="UP000260351">
    <property type="component" value="Unassembled WGS sequence"/>
</dbReference>
<evidence type="ECO:0000256" key="1">
    <source>
        <dbReference type="ARBA" id="ARBA00004496"/>
    </source>
</evidence>
<feature type="domain" description="Glutamyl/glutaminyl-tRNA synthetase class Ib catalytic" evidence="11">
    <location>
        <begin position="8"/>
        <end position="309"/>
    </location>
</feature>
<dbReference type="InterPro" id="IPR045462">
    <property type="entry name" value="aa-tRNA-synth_I_cd-bd"/>
</dbReference>
<feature type="binding site" evidence="10">
    <location>
        <position position="244"/>
    </location>
    <ligand>
        <name>ATP</name>
        <dbReference type="ChEBI" id="CHEBI:30616"/>
    </ligand>
</feature>
<dbReference type="HAMAP" id="MF_00022">
    <property type="entry name" value="Glu_tRNA_synth_type1"/>
    <property type="match status" value="1"/>
</dbReference>
<dbReference type="Pfam" id="PF00749">
    <property type="entry name" value="tRNA-synt_1c"/>
    <property type="match status" value="1"/>
</dbReference>
<evidence type="ECO:0000256" key="4">
    <source>
        <dbReference type="ARBA" id="ARBA00022490"/>
    </source>
</evidence>
<dbReference type="GO" id="GO:0008270">
    <property type="term" value="F:zinc ion binding"/>
    <property type="evidence" value="ECO:0007669"/>
    <property type="project" value="InterPro"/>
</dbReference>
<keyword evidence="8 10" id="KW-0648">Protein biosynthesis</keyword>
<evidence type="ECO:0000256" key="7">
    <source>
        <dbReference type="ARBA" id="ARBA00022840"/>
    </source>
</evidence>
<dbReference type="AlphaFoldDB" id="A0A3E1KCW8"/>
<comment type="subunit">
    <text evidence="3 10">Monomer.</text>
</comment>
<dbReference type="EC" id="6.1.1.17" evidence="10"/>
<dbReference type="RefSeq" id="WP_116649179.1">
    <property type="nucleotide sequence ID" value="NZ_QUZK01000003.1"/>
</dbReference>
<dbReference type="PRINTS" id="PR00987">
    <property type="entry name" value="TRNASYNTHGLU"/>
</dbReference>
<organism evidence="13 14">
    <name type="scientific">Wenzhouxiangella sediminis</name>
    <dbReference type="NCBI Taxonomy" id="1792836"/>
    <lineage>
        <taxon>Bacteria</taxon>
        <taxon>Pseudomonadati</taxon>
        <taxon>Pseudomonadota</taxon>
        <taxon>Gammaproteobacteria</taxon>
        <taxon>Chromatiales</taxon>
        <taxon>Wenzhouxiangellaceae</taxon>
        <taxon>Wenzhouxiangella</taxon>
    </lineage>
</organism>
<dbReference type="GO" id="GO:0005829">
    <property type="term" value="C:cytosol"/>
    <property type="evidence" value="ECO:0007669"/>
    <property type="project" value="TreeGrafter"/>
</dbReference>
<comment type="subcellular location">
    <subcellularLocation>
        <location evidence="1 10">Cytoplasm</location>
    </subcellularLocation>
</comment>
<sequence>MARDTRPIRTRFAPSPTGFLHIGGARTALFCWLAARATGGQFVLRIEDTDRQRSTAESVQAILDGMAWLGLDADEGPFYQSERMDRYREVVDRLLDNGQAYRCYCSKERLEKLREQAMDAGEKPRYDGHCRNLEQAPEGVEPVIRFRNPLEGSVAFDDRVRGRIEVSNAELDDLVIMRADGSPTYNFAVVIDDLDMNINLVIRGDDHINNTPRQINIYRALDVEPPEFGHVPMILGDDGARLSKRHGAVSVMSYREQGYLPDAMINYLARLGWSHGDQEIFSREELIELFDIADVNHKASRFDTAKLNWLNQHYLREGNHDEVHSELVWHFQHAGLHTENGPSLADLVAVQAERVETLVELVERSRPFYEDFSEYEHTAAKKHLRPVAGEPLENLRNRLAGLAHWRVDDLQAAVQATVDELEIGFGKIGMPLRVALMGHGESPAIDKTLWLMGRERTLARIDRALAHIADRAAAQD</sequence>
<dbReference type="Gene3D" id="3.40.50.620">
    <property type="entry name" value="HUPs"/>
    <property type="match status" value="1"/>
</dbReference>
<dbReference type="InterPro" id="IPR049940">
    <property type="entry name" value="GluQ/Sye"/>
</dbReference>
<dbReference type="InterPro" id="IPR020058">
    <property type="entry name" value="Glu/Gln-tRNA-synth_Ib_cat-dom"/>
</dbReference>
<dbReference type="Pfam" id="PF19269">
    <property type="entry name" value="Anticodon_2"/>
    <property type="match status" value="1"/>
</dbReference>
<protein>
    <recommendedName>
        <fullName evidence="10">Glutamate--tRNA ligase</fullName>
        <ecNumber evidence="10">6.1.1.17</ecNumber>
    </recommendedName>
    <alternativeName>
        <fullName evidence="10">Glutamyl-tRNA synthetase</fullName>
        <shortName evidence="10">GluRS</shortName>
    </alternativeName>
</protein>
<dbReference type="InterPro" id="IPR033910">
    <property type="entry name" value="GluRS_core"/>
</dbReference>
<dbReference type="InterPro" id="IPR014729">
    <property type="entry name" value="Rossmann-like_a/b/a_fold"/>
</dbReference>
<dbReference type="InterPro" id="IPR004527">
    <property type="entry name" value="Glu-tRNA-ligase_bac/mito"/>
</dbReference>
<accession>A0A3E1KCW8</accession>
<evidence type="ECO:0000259" key="12">
    <source>
        <dbReference type="Pfam" id="PF19269"/>
    </source>
</evidence>
<dbReference type="SUPFAM" id="SSF52374">
    <property type="entry name" value="Nucleotidylyl transferase"/>
    <property type="match status" value="1"/>
</dbReference>
<feature type="short sequence motif" description="'HIGH' region" evidence="10">
    <location>
        <begin position="14"/>
        <end position="24"/>
    </location>
</feature>
<comment type="catalytic activity">
    <reaction evidence="10">
        <text>tRNA(Glu) + L-glutamate + ATP = L-glutamyl-tRNA(Glu) + AMP + diphosphate</text>
        <dbReference type="Rhea" id="RHEA:23540"/>
        <dbReference type="Rhea" id="RHEA-COMP:9663"/>
        <dbReference type="Rhea" id="RHEA-COMP:9680"/>
        <dbReference type="ChEBI" id="CHEBI:29985"/>
        <dbReference type="ChEBI" id="CHEBI:30616"/>
        <dbReference type="ChEBI" id="CHEBI:33019"/>
        <dbReference type="ChEBI" id="CHEBI:78442"/>
        <dbReference type="ChEBI" id="CHEBI:78520"/>
        <dbReference type="ChEBI" id="CHEBI:456215"/>
        <dbReference type="EC" id="6.1.1.17"/>
    </reaction>
</comment>
<dbReference type="SUPFAM" id="SSF48163">
    <property type="entry name" value="An anticodon-binding domain of class I aminoacyl-tRNA synthetases"/>
    <property type="match status" value="1"/>
</dbReference>
<dbReference type="GO" id="GO:0004818">
    <property type="term" value="F:glutamate-tRNA ligase activity"/>
    <property type="evidence" value="ECO:0007669"/>
    <property type="project" value="UniProtKB-UniRule"/>
</dbReference>
<dbReference type="Gene3D" id="1.10.10.350">
    <property type="match status" value="1"/>
</dbReference>
<keyword evidence="6 10" id="KW-0547">Nucleotide-binding</keyword>
<dbReference type="InterPro" id="IPR008925">
    <property type="entry name" value="aa_tRNA-synth_I_cd-bd_sf"/>
</dbReference>
<dbReference type="PROSITE" id="PS00178">
    <property type="entry name" value="AA_TRNA_LIGASE_I"/>
    <property type="match status" value="1"/>
</dbReference>
<evidence type="ECO:0000256" key="5">
    <source>
        <dbReference type="ARBA" id="ARBA00022598"/>
    </source>
</evidence>
<dbReference type="GO" id="GO:0005524">
    <property type="term" value="F:ATP binding"/>
    <property type="evidence" value="ECO:0007669"/>
    <property type="project" value="UniProtKB-UniRule"/>
</dbReference>
<feature type="domain" description="Aminoacyl-tRNA synthetase class I anticodon-binding" evidence="12">
    <location>
        <begin position="331"/>
        <end position="465"/>
    </location>
</feature>
<comment type="caution">
    <text evidence="10">Lacks conserved residue(s) required for the propagation of feature annotation.</text>
</comment>
<proteinExistence type="inferred from homology"/>
<evidence type="ECO:0000313" key="14">
    <source>
        <dbReference type="Proteomes" id="UP000260351"/>
    </source>
</evidence>